<dbReference type="VEuPathDB" id="FungiDB:Z517_06179"/>
<dbReference type="OrthoDB" id="4145521at2759"/>
<organism evidence="1 2">
    <name type="scientific">Fonsecaea pedrosoi CBS 271.37</name>
    <dbReference type="NCBI Taxonomy" id="1442368"/>
    <lineage>
        <taxon>Eukaryota</taxon>
        <taxon>Fungi</taxon>
        <taxon>Dikarya</taxon>
        <taxon>Ascomycota</taxon>
        <taxon>Pezizomycotina</taxon>
        <taxon>Eurotiomycetes</taxon>
        <taxon>Chaetothyriomycetidae</taxon>
        <taxon>Chaetothyriales</taxon>
        <taxon>Herpotrichiellaceae</taxon>
        <taxon>Fonsecaea</taxon>
    </lineage>
</organism>
<reference evidence="1 2" key="1">
    <citation type="submission" date="2015-01" db="EMBL/GenBank/DDBJ databases">
        <title>The Genome Sequence of Fonsecaea pedrosoi CBS 271.37.</title>
        <authorList>
            <consortium name="The Broad Institute Genomics Platform"/>
            <person name="Cuomo C."/>
            <person name="de Hoog S."/>
            <person name="Gorbushina A."/>
            <person name="Stielow B."/>
            <person name="Teixiera M."/>
            <person name="Abouelleil A."/>
            <person name="Chapman S.B."/>
            <person name="Priest M."/>
            <person name="Young S.K."/>
            <person name="Wortman J."/>
            <person name="Nusbaum C."/>
            <person name="Birren B."/>
        </authorList>
    </citation>
    <scope>NUCLEOTIDE SEQUENCE [LARGE SCALE GENOMIC DNA]</scope>
    <source>
        <strain evidence="1 2">CBS 271.37</strain>
    </source>
</reference>
<proteinExistence type="predicted"/>
<dbReference type="HOGENOM" id="CLU_636164_0_0_1"/>
<evidence type="ECO:0000313" key="1">
    <source>
        <dbReference type="EMBL" id="KIW79567.1"/>
    </source>
</evidence>
<name>A0A0D2EZ35_9EURO</name>
<accession>A0A0D2EZ35</accession>
<dbReference type="EMBL" id="KN846972">
    <property type="protein sequence ID" value="KIW79567.1"/>
    <property type="molecule type" value="Genomic_DNA"/>
</dbReference>
<sequence>MDSSPMAPWARLPLEIKSNIMGRLTRIDLKSCRLLDKCTSLAATRVLFQTLCLSPSMNSVDRLSKVAARPDLAGQVRTLEIHRHYLKNVPFDEYLRTGHLSERLQRLPPLDAASLAVILSQAYEDELDAQGRFLDEAPPLVVNALKKLPRLQCFVHGGRLTRTEEGDFLLDEHSDLLRRTGVRTLSGGTHFLLMHSVLLKCRGLKPLSIGFSSVYWWEFWNCMEIRHARALFETVTRFELTFEIKSLDRQPCPLKPTSAHWRKGLTRYLKELGTYLPATEHLWLGFDELLIEPRGSQSVRRYAWTRISSLLLRCPCPEVPDLPSLTTLTLENTAVRLDELCNFIIRHSQPLRSLTIVNMRLSNTGTSSPGILAVVLKLISFLNKETQLDHFSMQGTFLDSDDETRLLCCPKSGTSSILHELEEYVCHRGAFPFHNSEILLQALDTYWPRSGAAEEAVASDKELPRPSLRDCTVEVTLQSDDSWYVDAPKTPRPE</sequence>
<dbReference type="STRING" id="1442368.A0A0D2EZ35"/>
<gene>
    <name evidence="1" type="ORF">Z517_06179</name>
</gene>
<dbReference type="Proteomes" id="UP000053029">
    <property type="component" value="Unassembled WGS sequence"/>
</dbReference>
<dbReference type="AlphaFoldDB" id="A0A0D2EZ35"/>
<protein>
    <submittedName>
        <fullName evidence="1">Unplaced genomic scaffold supercont1.4, whole genome shotgun sequence</fullName>
    </submittedName>
</protein>
<dbReference type="RefSeq" id="XP_013283375.1">
    <property type="nucleotide sequence ID" value="XM_013427921.1"/>
</dbReference>
<dbReference type="GeneID" id="25305669"/>
<evidence type="ECO:0000313" key="2">
    <source>
        <dbReference type="Proteomes" id="UP000053029"/>
    </source>
</evidence>
<keyword evidence="2" id="KW-1185">Reference proteome</keyword>